<sequence length="129" mass="15171">MSPQTSGRFFPIPGNFQKEARRIREEKNSIKKKEEEERPTNKESDGISTRSNDSDSELPTQSKPAPEPARSDMSSIDSWLNMGKFMKWKYTNMDMIKNDIKSVEEEKFLRARDSKRLEMNLDKFYQNLN</sequence>
<evidence type="ECO:0000256" key="1">
    <source>
        <dbReference type="SAM" id="MobiDB-lite"/>
    </source>
</evidence>
<feature type="compositionally biased region" description="Basic and acidic residues" evidence="1">
    <location>
        <begin position="18"/>
        <end position="45"/>
    </location>
</feature>
<protein>
    <submittedName>
        <fullName evidence="2">Uncharacterized protein</fullName>
    </submittedName>
</protein>
<accession>A0A9Q3L412</accession>
<evidence type="ECO:0000313" key="2">
    <source>
        <dbReference type="EMBL" id="MBW0593355.1"/>
    </source>
</evidence>
<dbReference type="AlphaFoldDB" id="A0A9Q3L412"/>
<organism evidence="2 3">
    <name type="scientific">Austropuccinia psidii MF-1</name>
    <dbReference type="NCBI Taxonomy" id="1389203"/>
    <lineage>
        <taxon>Eukaryota</taxon>
        <taxon>Fungi</taxon>
        <taxon>Dikarya</taxon>
        <taxon>Basidiomycota</taxon>
        <taxon>Pucciniomycotina</taxon>
        <taxon>Pucciniomycetes</taxon>
        <taxon>Pucciniales</taxon>
        <taxon>Sphaerophragmiaceae</taxon>
        <taxon>Austropuccinia</taxon>
    </lineage>
</organism>
<feature type="region of interest" description="Disordered" evidence="1">
    <location>
        <begin position="1"/>
        <end position="76"/>
    </location>
</feature>
<evidence type="ECO:0000313" key="3">
    <source>
        <dbReference type="Proteomes" id="UP000765509"/>
    </source>
</evidence>
<feature type="compositionally biased region" description="Polar residues" evidence="1">
    <location>
        <begin position="46"/>
        <end position="63"/>
    </location>
</feature>
<dbReference type="Proteomes" id="UP000765509">
    <property type="component" value="Unassembled WGS sequence"/>
</dbReference>
<gene>
    <name evidence="2" type="ORF">O181_133070</name>
</gene>
<comment type="caution">
    <text evidence="2">The sequence shown here is derived from an EMBL/GenBank/DDBJ whole genome shotgun (WGS) entry which is preliminary data.</text>
</comment>
<name>A0A9Q3L412_9BASI</name>
<dbReference type="EMBL" id="AVOT02153917">
    <property type="protein sequence ID" value="MBW0593355.1"/>
    <property type="molecule type" value="Genomic_DNA"/>
</dbReference>
<reference evidence="2" key="1">
    <citation type="submission" date="2021-03" db="EMBL/GenBank/DDBJ databases">
        <title>Draft genome sequence of rust myrtle Austropuccinia psidii MF-1, a brazilian biotype.</title>
        <authorList>
            <person name="Quecine M.C."/>
            <person name="Pachon D.M.R."/>
            <person name="Bonatelli M.L."/>
            <person name="Correr F.H."/>
            <person name="Franceschini L.M."/>
            <person name="Leite T.F."/>
            <person name="Margarido G.R.A."/>
            <person name="Almeida C.A."/>
            <person name="Ferrarezi J.A."/>
            <person name="Labate C.A."/>
        </authorList>
    </citation>
    <scope>NUCLEOTIDE SEQUENCE</scope>
    <source>
        <strain evidence="2">MF-1</strain>
    </source>
</reference>
<keyword evidence="3" id="KW-1185">Reference proteome</keyword>
<proteinExistence type="predicted"/>